<protein>
    <submittedName>
        <fullName evidence="2">Uncharacterized protein</fullName>
    </submittedName>
</protein>
<keyword evidence="1" id="KW-1133">Transmembrane helix</keyword>
<dbReference type="Proteomes" id="UP000634435">
    <property type="component" value="Unassembled WGS sequence"/>
</dbReference>
<evidence type="ECO:0000256" key="1">
    <source>
        <dbReference type="SAM" id="Phobius"/>
    </source>
</evidence>
<keyword evidence="1" id="KW-0812">Transmembrane</keyword>
<sequence>MDLLEVLNLIIVVIIIMAIFITFLLQLGHFIGYKQLVILVKEDSLLLMM</sequence>
<feature type="transmembrane region" description="Helical" evidence="1">
    <location>
        <begin position="6"/>
        <end position="25"/>
    </location>
</feature>
<proteinExistence type="predicted"/>
<gene>
    <name evidence="2" type="ORF">GCM10007111_04120</name>
</gene>
<evidence type="ECO:0000313" key="2">
    <source>
        <dbReference type="EMBL" id="GGJ45288.1"/>
    </source>
</evidence>
<dbReference type="EMBL" id="BMPN01000001">
    <property type="protein sequence ID" value="GGJ45288.1"/>
    <property type="molecule type" value="Genomic_DNA"/>
</dbReference>
<keyword evidence="1" id="KW-0472">Membrane</keyword>
<evidence type="ECO:0000313" key="3">
    <source>
        <dbReference type="Proteomes" id="UP000634435"/>
    </source>
</evidence>
<reference evidence="3" key="1">
    <citation type="journal article" date="2019" name="Int. J. Syst. Evol. Microbiol.">
        <title>The Global Catalogue of Microorganisms (GCM) 10K type strain sequencing project: providing services to taxonomists for standard genome sequencing and annotation.</title>
        <authorList>
            <consortium name="The Broad Institute Genomics Platform"/>
            <consortium name="The Broad Institute Genome Sequencing Center for Infectious Disease"/>
            <person name="Wu L."/>
            <person name="Ma J."/>
        </authorList>
    </citation>
    <scope>NUCLEOTIDE SEQUENCE [LARGE SCALE GENOMIC DNA]</scope>
    <source>
        <strain evidence="3">JCM 30071</strain>
    </source>
</reference>
<accession>A0ABQ2D515</accession>
<comment type="caution">
    <text evidence="2">The sequence shown here is derived from an EMBL/GenBank/DDBJ whole genome shotgun (WGS) entry which is preliminary data.</text>
</comment>
<keyword evidence="3" id="KW-1185">Reference proteome</keyword>
<organism evidence="2 3">
    <name type="scientific">Virgibacillus kapii</name>
    <dbReference type="NCBI Taxonomy" id="1638645"/>
    <lineage>
        <taxon>Bacteria</taxon>
        <taxon>Bacillati</taxon>
        <taxon>Bacillota</taxon>
        <taxon>Bacilli</taxon>
        <taxon>Bacillales</taxon>
        <taxon>Bacillaceae</taxon>
        <taxon>Virgibacillus</taxon>
    </lineage>
</organism>
<name>A0ABQ2D515_9BACI</name>